<dbReference type="OrthoDB" id="5345368at2"/>
<reference evidence="4" key="1">
    <citation type="submission" date="2016-10" db="EMBL/GenBank/DDBJ databases">
        <authorList>
            <person name="Varghese N."/>
            <person name="Submissions S."/>
        </authorList>
    </citation>
    <scope>NUCLEOTIDE SEQUENCE [LARGE SCALE GENOMIC DNA]</scope>
    <source>
        <strain evidence="4">DSM 18887</strain>
    </source>
</reference>
<dbReference type="PANTHER" id="PTHR35176">
    <property type="entry name" value="HEME OXYGENASE HI_0854-RELATED"/>
    <property type="match status" value="1"/>
</dbReference>
<dbReference type="InterPro" id="IPR052019">
    <property type="entry name" value="F420H2_bilvrd_red/Heme_oxyg"/>
</dbReference>
<sequence length="167" mass="18677">MPETQAGDQAVEQLNHLLHDSRTLQLATQGESSPEASYSPFVLSDRQLYIFVSQLASHTVNLMRSPAVGVMLIEDEAVSRNLFARNRVSLQCQASEVDRNTPEYDTVMELYRERHGPTVELLSTLPDFILFRLTPGQGRLVLGFGKAFSILMPGFQLQPVTADTLQR</sequence>
<dbReference type="Proteomes" id="UP000198749">
    <property type="component" value="Unassembled WGS sequence"/>
</dbReference>
<evidence type="ECO:0000256" key="1">
    <source>
        <dbReference type="ARBA" id="ARBA00023002"/>
    </source>
</evidence>
<evidence type="ECO:0000259" key="2">
    <source>
        <dbReference type="Pfam" id="PF01243"/>
    </source>
</evidence>
<evidence type="ECO:0000313" key="3">
    <source>
        <dbReference type="EMBL" id="SEQ98900.1"/>
    </source>
</evidence>
<dbReference type="PIRSF" id="PIRSF004633">
    <property type="entry name" value="UCP_PLP_oxd"/>
    <property type="match status" value="1"/>
</dbReference>
<dbReference type="SUPFAM" id="SSF50475">
    <property type="entry name" value="FMN-binding split barrel"/>
    <property type="match status" value="1"/>
</dbReference>
<dbReference type="GO" id="GO:0016627">
    <property type="term" value="F:oxidoreductase activity, acting on the CH-CH group of donors"/>
    <property type="evidence" value="ECO:0007669"/>
    <property type="project" value="TreeGrafter"/>
</dbReference>
<dbReference type="GO" id="GO:0070967">
    <property type="term" value="F:coenzyme F420 binding"/>
    <property type="evidence" value="ECO:0007669"/>
    <property type="project" value="TreeGrafter"/>
</dbReference>
<organism evidence="3 4">
    <name type="scientific">Amphritea atlantica</name>
    <dbReference type="NCBI Taxonomy" id="355243"/>
    <lineage>
        <taxon>Bacteria</taxon>
        <taxon>Pseudomonadati</taxon>
        <taxon>Pseudomonadota</taxon>
        <taxon>Gammaproteobacteria</taxon>
        <taxon>Oceanospirillales</taxon>
        <taxon>Oceanospirillaceae</taxon>
        <taxon>Amphritea</taxon>
    </lineage>
</organism>
<keyword evidence="4" id="KW-1185">Reference proteome</keyword>
<dbReference type="InterPro" id="IPR014419">
    <property type="entry name" value="HutZ"/>
</dbReference>
<proteinExistence type="predicted"/>
<dbReference type="Gene3D" id="2.30.110.10">
    <property type="entry name" value="Electron Transport, Fmn-binding Protein, Chain A"/>
    <property type="match status" value="1"/>
</dbReference>
<dbReference type="GO" id="GO:0005829">
    <property type="term" value="C:cytosol"/>
    <property type="evidence" value="ECO:0007669"/>
    <property type="project" value="TreeGrafter"/>
</dbReference>
<dbReference type="Pfam" id="PF01243">
    <property type="entry name" value="PNPOx_N"/>
    <property type="match status" value="1"/>
</dbReference>
<feature type="domain" description="Pyridoxamine 5'-phosphate oxidase N-terminal" evidence="2">
    <location>
        <begin position="12"/>
        <end position="141"/>
    </location>
</feature>
<name>A0A1H9KID6_9GAMM</name>
<evidence type="ECO:0000313" key="4">
    <source>
        <dbReference type="Proteomes" id="UP000198749"/>
    </source>
</evidence>
<protein>
    <recommendedName>
        <fullName evidence="2">Pyridoxamine 5'-phosphate oxidase N-terminal domain-containing protein</fullName>
    </recommendedName>
</protein>
<dbReference type="STRING" id="355243.SAMN03080615_03520"/>
<gene>
    <name evidence="3" type="ORF">SAMN03080615_03520</name>
</gene>
<dbReference type="AlphaFoldDB" id="A0A1H9KID6"/>
<dbReference type="RefSeq" id="WP_091360799.1">
    <property type="nucleotide sequence ID" value="NZ_AP025284.1"/>
</dbReference>
<dbReference type="InterPro" id="IPR012349">
    <property type="entry name" value="Split_barrel_FMN-bd"/>
</dbReference>
<dbReference type="InterPro" id="IPR011576">
    <property type="entry name" value="Pyridox_Oxase_N"/>
</dbReference>
<accession>A0A1H9KID6</accession>
<dbReference type="PANTHER" id="PTHR35176:SF6">
    <property type="entry name" value="HEME OXYGENASE HI_0854-RELATED"/>
    <property type="match status" value="1"/>
</dbReference>
<dbReference type="EMBL" id="FOGB01000013">
    <property type="protein sequence ID" value="SEQ98900.1"/>
    <property type="molecule type" value="Genomic_DNA"/>
</dbReference>
<keyword evidence="1" id="KW-0560">Oxidoreductase</keyword>